<sequence length="149" mass="16646">MSLALTELRRFWEGLTELYLSDNQITLTNSASLLSLSSHPNLAPIHLTTLHLSACSPNLSVEVSRALWLQDTTRSGYLKWLAVNGDNWGTKGCQRIVWALARRGGNSNLLRLEMLACDTPTLDTTIPPREEEVEDGQLEIDRLVKLLGF</sequence>
<dbReference type="AlphaFoldDB" id="A0A0L0UYZ5"/>
<name>A0A0L0UYZ5_9BASI</name>
<dbReference type="Proteomes" id="UP000054564">
    <property type="component" value="Unassembled WGS sequence"/>
</dbReference>
<organism evidence="1 2">
    <name type="scientific">Puccinia striiformis f. sp. tritici PST-78</name>
    <dbReference type="NCBI Taxonomy" id="1165861"/>
    <lineage>
        <taxon>Eukaryota</taxon>
        <taxon>Fungi</taxon>
        <taxon>Dikarya</taxon>
        <taxon>Basidiomycota</taxon>
        <taxon>Pucciniomycotina</taxon>
        <taxon>Pucciniomycetes</taxon>
        <taxon>Pucciniales</taxon>
        <taxon>Pucciniaceae</taxon>
        <taxon>Puccinia</taxon>
    </lineage>
</organism>
<gene>
    <name evidence="1" type="ORF">PSTG_14344</name>
</gene>
<accession>A0A0L0UYZ5</accession>
<dbReference type="SUPFAM" id="SSF52047">
    <property type="entry name" value="RNI-like"/>
    <property type="match status" value="1"/>
</dbReference>
<dbReference type="STRING" id="1165861.A0A0L0UYZ5"/>
<keyword evidence="2" id="KW-1185">Reference proteome</keyword>
<dbReference type="EMBL" id="AJIL01000170">
    <property type="protein sequence ID" value="KNE92250.1"/>
    <property type="molecule type" value="Genomic_DNA"/>
</dbReference>
<dbReference type="PROSITE" id="PS51450">
    <property type="entry name" value="LRR"/>
    <property type="match status" value="1"/>
</dbReference>
<reference evidence="2" key="1">
    <citation type="submission" date="2014-03" db="EMBL/GenBank/DDBJ databases">
        <title>The Genome Sequence of Puccinia striiformis f. sp. tritici PST-78.</title>
        <authorList>
            <consortium name="The Broad Institute Genome Sequencing Platform"/>
            <person name="Cuomo C."/>
            <person name="Hulbert S."/>
            <person name="Chen X."/>
            <person name="Walker B."/>
            <person name="Young S.K."/>
            <person name="Zeng Q."/>
            <person name="Gargeya S."/>
            <person name="Fitzgerald M."/>
            <person name="Haas B."/>
            <person name="Abouelleil A."/>
            <person name="Alvarado L."/>
            <person name="Arachchi H.M."/>
            <person name="Berlin A.M."/>
            <person name="Chapman S.B."/>
            <person name="Goldberg J."/>
            <person name="Griggs A."/>
            <person name="Gujja S."/>
            <person name="Hansen M."/>
            <person name="Howarth C."/>
            <person name="Imamovic A."/>
            <person name="Larimer J."/>
            <person name="McCowan C."/>
            <person name="Montmayeur A."/>
            <person name="Murphy C."/>
            <person name="Neiman D."/>
            <person name="Pearson M."/>
            <person name="Priest M."/>
            <person name="Roberts A."/>
            <person name="Saif S."/>
            <person name="Shea T."/>
            <person name="Sisk P."/>
            <person name="Sykes S."/>
            <person name="Wortman J."/>
            <person name="Nusbaum C."/>
            <person name="Birren B."/>
        </authorList>
    </citation>
    <scope>NUCLEOTIDE SEQUENCE [LARGE SCALE GENOMIC DNA]</scope>
    <source>
        <strain evidence="2">race PST-78</strain>
    </source>
</reference>
<proteinExistence type="predicted"/>
<dbReference type="InterPro" id="IPR001611">
    <property type="entry name" value="Leu-rich_rpt"/>
</dbReference>
<evidence type="ECO:0000313" key="2">
    <source>
        <dbReference type="Proteomes" id="UP000054564"/>
    </source>
</evidence>
<evidence type="ECO:0000313" key="1">
    <source>
        <dbReference type="EMBL" id="KNE92250.1"/>
    </source>
</evidence>
<comment type="caution">
    <text evidence="1">The sequence shown here is derived from an EMBL/GenBank/DDBJ whole genome shotgun (WGS) entry which is preliminary data.</text>
</comment>
<protein>
    <submittedName>
        <fullName evidence="1">Uncharacterized protein</fullName>
    </submittedName>
</protein>